<comment type="caution">
    <text evidence="1">The sequence shown here is derived from an EMBL/GenBank/DDBJ whole genome shotgun (WGS) entry which is preliminary data.</text>
</comment>
<dbReference type="Proteomes" id="UP000887013">
    <property type="component" value="Unassembled WGS sequence"/>
</dbReference>
<proteinExistence type="predicted"/>
<keyword evidence="2" id="KW-1185">Reference proteome</keyword>
<organism evidence="1 2">
    <name type="scientific">Nephila pilipes</name>
    <name type="common">Giant wood spider</name>
    <name type="synonym">Nephila maculata</name>
    <dbReference type="NCBI Taxonomy" id="299642"/>
    <lineage>
        <taxon>Eukaryota</taxon>
        <taxon>Metazoa</taxon>
        <taxon>Ecdysozoa</taxon>
        <taxon>Arthropoda</taxon>
        <taxon>Chelicerata</taxon>
        <taxon>Arachnida</taxon>
        <taxon>Araneae</taxon>
        <taxon>Araneomorphae</taxon>
        <taxon>Entelegynae</taxon>
        <taxon>Araneoidea</taxon>
        <taxon>Nephilidae</taxon>
        <taxon>Nephila</taxon>
    </lineage>
</organism>
<sequence>MENNGVYRVCLRDTGSSIDVCVRSCIKESDLLGEDVWLKSPLDDVCHCSPLAKIKIKTIRGEIYTKAAIKPDGRGDDPYLLGNRSAELIYSCEQGIQLNNAVVTRSAGKIHPTEVGKEIIARGKLTPR</sequence>
<protein>
    <submittedName>
        <fullName evidence="1">Uncharacterized protein</fullName>
    </submittedName>
</protein>
<gene>
    <name evidence="1" type="ORF">NPIL_114671</name>
</gene>
<accession>A0A8X6NYB4</accession>
<evidence type="ECO:0000313" key="2">
    <source>
        <dbReference type="Proteomes" id="UP000887013"/>
    </source>
</evidence>
<dbReference type="OrthoDB" id="6434793at2759"/>
<dbReference type="AlphaFoldDB" id="A0A8X6NYB4"/>
<name>A0A8X6NYB4_NEPPI</name>
<dbReference type="EMBL" id="BMAW01015044">
    <property type="protein sequence ID" value="GFT41709.1"/>
    <property type="molecule type" value="Genomic_DNA"/>
</dbReference>
<reference evidence="1" key="1">
    <citation type="submission" date="2020-08" db="EMBL/GenBank/DDBJ databases">
        <title>Multicomponent nature underlies the extraordinary mechanical properties of spider dragline silk.</title>
        <authorList>
            <person name="Kono N."/>
            <person name="Nakamura H."/>
            <person name="Mori M."/>
            <person name="Yoshida Y."/>
            <person name="Ohtoshi R."/>
            <person name="Malay A.D."/>
            <person name="Moran D.A.P."/>
            <person name="Tomita M."/>
            <person name="Numata K."/>
            <person name="Arakawa K."/>
        </authorList>
    </citation>
    <scope>NUCLEOTIDE SEQUENCE</scope>
</reference>
<evidence type="ECO:0000313" key="1">
    <source>
        <dbReference type="EMBL" id="GFT41709.1"/>
    </source>
</evidence>